<dbReference type="InterPro" id="IPR013767">
    <property type="entry name" value="PAS_fold"/>
</dbReference>
<comment type="caution">
    <text evidence="4">The sequence shown here is derived from an EMBL/GenBank/DDBJ whole genome shotgun (WGS) entry which is preliminary data.</text>
</comment>
<dbReference type="InterPro" id="IPR035965">
    <property type="entry name" value="PAS-like_dom_sf"/>
</dbReference>
<dbReference type="FunFam" id="3.20.20.450:FF:000001">
    <property type="entry name" value="Cyclic di-GMP phosphodiesterase yahA"/>
    <property type="match status" value="1"/>
</dbReference>
<dbReference type="RefSeq" id="WP_269926438.1">
    <property type="nucleotide sequence ID" value="NZ_JAMKBJ010000006.1"/>
</dbReference>
<dbReference type="InterPro" id="IPR001633">
    <property type="entry name" value="EAL_dom"/>
</dbReference>
<dbReference type="AlphaFoldDB" id="A0A9X3RD06"/>
<dbReference type="InterPro" id="IPR029016">
    <property type="entry name" value="GAF-like_dom_sf"/>
</dbReference>
<dbReference type="Pfam" id="PF00563">
    <property type="entry name" value="EAL"/>
    <property type="match status" value="1"/>
</dbReference>
<dbReference type="Proteomes" id="UP001152173">
    <property type="component" value="Unassembled WGS sequence"/>
</dbReference>
<dbReference type="InterPro" id="IPR043128">
    <property type="entry name" value="Rev_trsase/Diguanyl_cyclase"/>
</dbReference>
<dbReference type="GO" id="GO:0006355">
    <property type="term" value="P:regulation of DNA-templated transcription"/>
    <property type="evidence" value="ECO:0007669"/>
    <property type="project" value="InterPro"/>
</dbReference>
<dbReference type="SUPFAM" id="SSF141868">
    <property type="entry name" value="EAL domain-like"/>
    <property type="match status" value="1"/>
</dbReference>
<dbReference type="PANTHER" id="PTHR44757:SF2">
    <property type="entry name" value="BIOFILM ARCHITECTURE MAINTENANCE PROTEIN MBAA"/>
    <property type="match status" value="1"/>
</dbReference>
<dbReference type="PROSITE" id="PS50883">
    <property type="entry name" value="EAL"/>
    <property type="match status" value="1"/>
</dbReference>
<dbReference type="SMART" id="SM00267">
    <property type="entry name" value="GGDEF"/>
    <property type="match status" value="1"/>
</dbReference>
<dbReference type="InterPro" id="IPR035919">
    <property type="entry name" value="EAL_sf"/>
</dbReference>
<dbReference type="CDD" id="cd01948">
    <property type="entry name" value="EAL"/>
    <property type="match status" value="1"/>
</dbReference>
<dbReference type="Gene3D" id="3.30.70.270">
    <property type="match status" value="1"/>
</dbReference>
<dbReference type="InterPro" id="IPR000160">
    <property type="entry name" value="GGDEF_dom"/>
</dbReference>
<feature type="domain" description="PAS" evidence="1">
    <location>
        <begin position="194"/>
        <end position="240"/>
    </location>
</feature>
<dbReference type="SUPFAM" id="SSF55785">
    <property type="entry name" value="PYP-like sensor domain (PAS domain)"/>
    <property type="match status" value="1"/>
</dbReference>
<proteinExistence type="predicted"/>
<evidence type="ECO:0000313" key="4">
    <source>
        <dbReference type="EMBL" id="MCZ8537345.1"/>
    </source>
</evidence>
<evidence type="ECO:0000259" key="2">
    <source>
        <dbReference type="PROSITE" id="PS50883"/>
    </source>
</evidence>
<evidence type="ECO:0000313" key="5">
    <source>
        <dbReference type="Proteomes" id="UP001152173"/>
    </source>
</evidence>
<dbReference type="InterPro" id="IPR052155">
    <property type="entry name" value="Biofilm_reg_signaling"/>
</dbReference>
<dbReference type="Gene3D" id="3.30.450.20">
    <property type="entry name" value="PAS domain"/>
    <property type="match status" value="1"/>
</dbReference>
<dbReference type="InterPro" id="IPR029787">
    <property type="entry name" value="Nucleotide_cyclase"/>
</dbReference>
<dbReference type="PROSITE" id="PS50112">
    <property type="entry name" value="PAS"/>
    <property type="match status" value="1"/>
</dbReference>
<dbReference type="NCBIfam" id="TIGR00254">
    <property type="entry name" value="GGDEF"/>
    <property type="match status" value="1"/>
</dbReference>
<gene>
    <name evidence="4" type="ORF">M9R32_09150</name>
</gene>
<dbReference type="CDD" id="cd00130">
    <property type="entry name" value="PAS"/>
    <property type="match status" value="1"/>
</dbReference>
<dbReference type="EMBL" id="JAMKBJ010000006">
    <property type="protein sequence ID" value="MCZ8537345.1"/>
    <property type="molecule type" value="Genomic_DNA"/>
</dbReference>
<dbReference type="CDD" id="cd01949">
    <property type="entry name" value="GGDEF"/>
    <property type="match status" value="1"/>
</dbReference>
<feature type="domain" description="EAL" evidence="2">
    <location>
        <begin position="490"/>
        <end position="743"/>
    </location>
</feature>
<evidence type="ECO:0000259" key="3">
    <source>
        <dbReference type="PROSITE" id="PS50887"/>
    </source>
</evidence>
<dbReference type="Pfam" id="PF00990">
    <property type="entry name" value="GGDEF"/>
    <property type="match status" value="1"/>
</dbReference>
<dbReference type="InterPro" id="IPR000014">
    <property type="entry name" value="PAS"/>
</dbReference>
<dbReference type="SUPFAM" id="SSF55073">
    <property type="entry name" value="Nucleotide cyclase"/>
    <property type="match status" value="1"/>
</dbReference>
<organism evidence="4 5">
    <name type="scientific">Paenisporosarcina quisquiliarum</name>
    <dbReference type="NCBI Taxonomy" id="365346"/>
    <lineage>
        <taxon>Bacteria</taxon>
        <taxon>Bacillati</taxon>
        <taxon>Bacillota</taxon>
        <taxon>Bacilli</taxon>
        <taxon>Bacillales</taxon>
        <taxon>Caryophanaceae</taxon>
        <taxon>Paenisporosarcina</taxon>
    </lineage>
</organism>
<dbReference type="Gene3D" id="3.20.20.450">
    <property type="entry name" value="EAL domain"/>
    <property type="match status" value="1"/>
</dbReference>
<feature type="domain" description="GGDEF" evidence="3">
    <location>
        <begin position="348"/>
        <end position="481"/>
    </location>
</feature>
<protein>
    <submittedName>
        <fullName evidence="4">EAL domain-containing protein</fullName>
    </submittedName>
</protein>
<reference evidence="4" key="1">
    <citation type="submission" date="2022-05" db="EMBL/GenBank/DDBJ databases">
        <authorList>
            <person name="Colautti A."/>
            <person name="Iacumin L."/>
        </authorList>
    </citation>
    <scope>NUCLEOTIDE SEQUENCE</scope>
    <source>
        <strain evidence="4">SK 55</strain>
    </source>
</reference>
<dbReference type="NCBIfam" id="TIGR00229">
    <property type="entry name" value="sensory_box"/>
    <property type="match status" value="1"/>
</dbReference>
<dbReference type="PANTHER" id="PTHR44757">
    <property type="entry name" value="DIGUANYLATE CYCLASE DGCP"/>
    <property type="match status" value="1"/>
</dbReference>
<name>A0A9X3RD06_9BACL</name>
<evidence type="ECO:0000259" key="1">
    <source>
        <dbReference type="PROSITE" id="PS50112"/>
    </source>
</evidence>
<dbReference type="Gene3D" id="3.30.450.40">
    <property type="match status" value="1"/>
</dbReference>
<sequence length="750" mass="85602">MPAQQLNRQLIEESKLRCEKWGLDPTIIPDPIEISQEQLHQIQRENKEVLKVVEFFIPEFLKMVKGTPLLIVVTDHQGIITYIEGDNTIKDVIQQLGFRPGVQFTENYNGTNCISLALNHNLPVEVVGSQHYHNFLCQSACYSVPFKDHRTNGTLGTVSIMTALNFEDPLLLSLLSIVGTSIEREIQLQEQNKDLNVLNQVLTESSHTAMILTDQYGRIMEFNPYAEKLTGLKRKDVLKKPASELAILDDWIEKIIQTKESFSDVEVKFQKPNAVKETICLFDGRPIYSVNQYFIGTVCSFRDITERYENQLLMQHHAHHDDLTTLPNRRYFHNYVNGILNSAKGKDISLAVFLLDLDRFKLINDTLGHAKGDTLLVEIAQRLNDYLLEKGKLFRMGGDEFTIALADFNSLEEVKKMADDIIEVVRKPFFLQNLEFHVSTSIGIALYPNDGTDINTLFLHADTAMYRAKDQGKNGYCIYNSDMNEESLKKLTLESELELAIKNNDLMLHYQPQIDLHTNQVVGVEALLRWNHPELGLIPPADFIPLAEEMGLMVHLGEWVLNHGCRQMKKWHDQGLTTLKLSINLSPQEFLKQRLVDKVKQVLQETGLAPHGLELEITESMTMDVVRSTSILEELHELGIQIAIDDFGTGFSSLNYLKNFHIHRLKIDRSFVRDMMNGPKDAQIVSTIISIAHALNLKVIAEGVETEEQLHFLENLKCDEIQGYYYSKPLSASDLEKKYEFNSSRGVIHP</sequence>
<dbReference type="Pfam" id="PF00989">
    <property type="entry name" value="PAS"/>
    <property type="match status" value="1"/>
</dbReference>
<keyword evidence="5" id="KW-1185">Reference proteome</keyword>
<dbReference type="PROSITE" id="PS50887">
    <property type="entry name" value="GGDEF"/>
    <property type="match status" value="1"/>
</dbReference>
<accession>A0A9X3RD06</accession>
<dbReference type="SMART" id="SM00052">
    <property type="entry name" value="EAL"/>
    <property type="match status" value="1"/>
</dbReference>